<evidence type="ECO:0000256" key="4">
    <source>
        <dbReference type="ARBA" id="ARBA00022679"/>
    </source>
</evidence>
<keyword evidence="6" id="KW-0472">Membrane</keyword>
<dbReference type="PROSITE" id="PS51186">
    <property type="entry name" value="GNAT"/>
    <property type="match status" value="1"/>
</dbReference>
<evidence type="ECO:0000256" key="8">
    <source>
        <dbReference type="RuleBase" id="RU365086"/>
    </source>
</evidence>
<evidence type="ECO:0000256" key="2">
    <source>
        <dbReference type="ARBA" id="ARBA00004586"/>
    </source>
</evidence>
<dbReference type="OrthoDB" id="10039976at2759"/>
<dbReference type="AlphaFoldDB" id="A0A0L0H925"/>
<dbReference type="InParanoid" id="A0A0L0H925"/>
<keyword evidence="7 8" id="KW-0012">Acyltransferase</keyword>
<evidence type="ECO:0000256" key="6">
    <source>
        <dbReference type="ARBA" id="ARBA00023136"/>
    </source>
</evidence>
<dbReference type="GO" id="GO:0004343">
    <property type="term" value="F:glucosamine 6-phosphate N-acetyltransferase activity"/>
    <property type="evidence" value="ECO:0007669"/>
    <property type="project" value="UniProtKB-UniRule"/>
</dbReference>
<dbReference type="FunCoup" id="A0A0L0H925">
    <property type="interactions" value="144"/>
</dbReference>
<feature type="domain" description="N-acetyltransferase" evidence="9">
    <location>
        <begin position="24"/>
        <end position="180"/>
    </location>
</feature>
<dbReference type="PANTHER" id="PTHR13355">
    <property type="entry name" value="GLUCOSAMINE 6-PHOSPHATE N-ACETYLTRANSFERASE"/>
    <property type="match status" value="1"/>
</dbReference>
<dbReference type="InterPro" id="IPR000182">
    <property type="entry name" value="GNAT_dom"/>
</dbReference>
<dbReference type="VEuPathDB" id="FungiDB:SPPG_07543"/>
<dbReference type="GeneID" id="27690752"/>
<gene>
    <name evidence="10" type="ORF">SPPG_07543</name>
</gene>
<dbReference type="RefSeq" id="XP_016605193.1">
    <property type="nucleotide sequence ID" value="XM_016755709.1"/>
</dbReference>
<comment type="pathway">
    <text evidence="8">Nucleotide-sugar biosynthesis; UDP-N-acetyl-alpha-D-glucosamine biosynthesis; N-acetyl-alpha-D-glucosamine 1-phosphate from alpha-D-glucosamine 6-phosphate (route I): step 1/2.</text>
</comment>
<keyword evidence="4 8" id="KW-0808">Transferase</keyword>
<comment type="similarity">
    <text evidence="8">Belongs to the acetyltransferase family. GNA1 subfamily.</text>
</comment>
<dbReference type="SUPFAM" id="SSF55729">
    <property type="entry name" value="Acyl-CoA N-acyltransferases (Nat)"/>
    <property type="match status" value="1"/>
</dbReference>
<dbReference type="OMA" id="NQRYDWI"/>
<dbReference type="GO" id="GO:0006048">
    <property type="term" value="P:UDP-N-acetylglucosamine biosynthetic process"/>
    <property type="evidence" value="ECO:0007669"/>
    <property type="project" value="UniProtKB-UniRule"/>
</dbReference>
<evidence type="ECO:0000256" key="7">
    <source>
        <dbReference type="ARBA" id="ARBA00023315"/>
    </source>
</evidence>
<dbReference type="GO" id="GO:0005789">
    <property type="term" value="C:endoplasmic reticulum membrane"/>
    <property type="evidence" value="ECO:0007669"/>
    <property type="project" value="UniProtKB-SubCell"/>
</dbReference>
<evidence type="ECO:0000313" key="11">
    <source>
        <dbReference type="Proteomes" id="UP000053201"/>
    </source>
</evidence>
<dbReference type="FunFam" id="3.40.630.30:FF:000048">
    <property type="entry name" value="Glucosamine 6-phosphate N-acetyltransferase"/>
    <property type="match status" value="1"/>
</dbReference>
<accession>A0A0L0H925</accession>
<dbReference type="Gene3D" id="3.40.630.30">
    <property type="match status" value="1"/>
</dbReference>
<evidence type="ECO:0000256" key="5">
    <source>
        <dbReference type="ARBA" id="ARBA00022824"/>
    </source>
</evidence>
<sequence length="180" mass="20566">MTQQPLFNPVYISQDVQRQLKEGFVVRPLEAGDYEKGFLDVLSQLTTVGNMSKGDFMERYAYLKAHNHEYFTIVIEDAKKQIIVGAGTILVERKFVHHNGLVGHIEDIVTHKEYRGLNLGKLVIETLKHIGKMTGCYKIILDCSDKNIPFYQKCGFAHKEFEMVLYIDENDAAKAPKSKL</sequence>
<evidence type="ECO:0000259" key="9">
    <source>
        <dbReference type="PROSITE" id="PS51186"/>
    </source>
</evidence>
<proteinExistence type="inferred from homology"/>
<dbReference type="EMBL" id="KQ257465">
    <property type="protein sequence ID" value="KNC97153.1"/>
    <property type="molecule type" value="Genomic_DNA"/>
</dbReference>
<organism evidence="10 11">
    <name type="scientific">Spizellomyces punctatus (strain DAOM BR117)</name>
    <dbReference type="NCBI Taxonomy" id="645134"/>
    <lineage>
        <taxon>Eukaryota</taxon>
        <taxon>Fungi</taxon>
        <taxon>Fungi incertae sedis</taxon>
        <taxon>Chytridiomycota</taxon>
        <taxon>Chytridiomycota incertae sedis</taxon>
        <taxon>Chytridiomycetes</taxon>
        <taxon>Spizellomycetales</taxon>
        <taxon>Spizellomycetaceae</taxon>
        <taxon>Spizellomyces</taxon>
    </lineage>
</organism>
<dbReference type="InterPro" id="IPR039143">
    <property type="entry name" value="GNPNAT1-like"/>
</dbReference>
<dbReference type="InterPro" id="IPR016181">
    <property type="entry name" value="Acyl_CoA_acyltransferase"/>
</dbReference>
<dbReference type="eggNOG" id="KOG3396">
    <property type="taxonomic scope" value="Eukaryota"/>
</dbReference>
<evidence type="ECO:0000256" key="3">
    <source>
        <dbReference type="ARBA" id="ARBA00011738"/>
    </source>
</evidence>
<evidence type="ECO:0000313" key="10">
    <source>
        <dbReference type="EMBL" id="KNC97153.1"/>
    </source>
</evidence>
<comment type="subcellular location">
    <subcellularLocation>
        <location evidence="1">Endomembrane system</location>
        <topology evidence="1">Peripheral membrane protein</topology>
    </subcellularLocation>
    <subcellularLocation>
        <location evidence="2">Endoplasmic reticulum membrane</location>
    </subcellularLocation>
</comment>
<reference evidence="10 11" key="1">
    <citation type="submission" date="2009-08" db="EMBL/GenBank/DDBJ databases">
        <title>The Genome Sequence of Spizellomyces punctatus strain DAOM BR117.</title>
        <authorList>
            <consortium name="The Broad Institute Genome Sequencing Platform"/>
            <person name="Russ C."/>
            <person name="Cuomo C."/>
            <person name="Shea T."/>
            <person name="Young S.K."/>
            <person name="Zeng Q."/>
            <person name="Koehrsen M."/>
            <person name="Haas B."/>
            <person name="Borodovsky M."/>
            <person name="Guigo R."/>
            <person name="Alvarado L."/>
            <person name="Berlin A."/>
            <person name="Bochicchio J."/>
            <person name="Borenstein D."/>
            <person name="Chapman S."/>
            <person name="Chen Z."/>
            <person name="Engels R."/>
            <person name="Freedman E."/>
            <person name="Gellesch M."/>
            <person name="Goldberg J."/>
            <person name="Griggs A."/>
            <person name="Gujja S."/>
            <person name="Heiman D."/>
            <person name="Hepburn T."/>
            <person name="Howarth C."/>
            <person name="Jen D."/>
            <person name="Larson L."/>
            <person name="Lewis B."/>
            <person name="Mehta T."/>
            <person name="Park D."/>
            <person name="Pearson M."/>
            <person name="Roberts A."/>
            <person name="Saif S."/>
            <person name="Shenoy N."/>
            <person name="Sisk P."/>
            <person name="Stolte C."/>
            <person name="Sykes S."/>
            <person name="Thomson T."/>
            <person name="Walk T."/>
            <person name="White J."/>
            <person name="Yandava C."/>
            <person name="Burger G."/>
            <person name="Gray M.W."/>
            <person name="Holland P.W.H."/>
            <person name="King N."/>
            <person name="Lang F.B.F."/>
            <person name="Roger A.J."/>
            <person name="Ruiz-Trillo I."/>
            <person name="Lander E."/>
            <person name="Nusbaum C."/>
        </authorList>
    </citation>
    <scope>NUCLEOTIDE SEQUENCE [LARGE SCALE GENOMIC DNA]</scope>
    <source>
        <strain evidence="10 11">DAOM BR117</strain>
    </source>
</reference>
<dbReference type="Proteomes" id="UP000053201">
    <property type="component" value="Unassembled WGS sequence"/>
</dbReference>
<comment type="catalytic activity">
    <reaction evidence="8">
        <text>D-glucosamine 6-phosphate + acetyl-CoA = N-acetyl-D-glucosamine 6-phosphate + CoA + H(+)</text>
        <dbReference type="Rhea" id="RHEA:10292"/>
        <dbReference type="ChEBI" id="CHEBI:15378"/>
        <dbReference type="ChEBI" id="CHEBI:57287"/>
        <dbReference type="ChEBI" id="CHEBI:57288"/>
        <dbReference type="ChEBI" id="CHEBI:57513"/>
        <dbReference type="ChEBI" id="CHEBI:58725"/>
        <dbReference type="EC" id="2.3.1.4"/>
    </reaction>
</comment>
<dbReference type="Pfam" id="PF00583">
    <property type="entry name" value="Acetyltransf_1"/>
    <property type="match status" value="1"/>
</dbReference>
<comment type="subunit">
    <text evidence="3">Homodimer.</text>
</comment>
<keyword evidence="11" id="KW-1185">Reference proteome</keyword>
<dbReference type="STRING" id="645134.A0A0L0H925"/>
<dbReference type="EC" id="2.3.1.4" evidence="8"/>
<dbReference type="PANTHER" id="PTHR13355:SF11">
    <property type="entry name" value="GLUCOSAMINE 6-PHOSPHATE N-ACETYLTRANSFERASE"/>
    <property type="match status" value="1"/>
</dbReference>
<keyword evidence="5" id="KW-0256">Endoplasmic reticulum</keyword>
<dbReference type="CDD" id="cd04301">
    <property type="entry name" value="NAT_SF"/>
    <property type="match status" value="1"/>
</dbReference>
<dbReference type="UniPathway" id="UPA00113">
    <property type="reaction ID" value="UER00529"/>
</dbReference>
<name>A0A0L0H925_SPIPD</name>
<protein>
    <recommendedName>
        <fullName evidence="8">Glucosamine 6-phosphate N-acetyltransferase</fullName>
        <ecNumber evidence="8">2.3.1.4</ecNumber>
    </recommendedName>
</protein>
<evidence type="ECO:0000256" key="1">
    <source>
        <dbReference type="ARBA" id="ARBA00004184"/>
    </source>
</evidence>